<dbReference type="Gene3D" id="3.40.50.150">
    <property type="entry name" value="Vaccinia Virus protein VP39"/>
    <property type="match status" value="1"/>
</dbReference>
<dbReference type="PRINTS" id="PR00507">
    <property type="entry name" value="N12N6MTFRASE"/>
</dbReference>
<evidence type="ECO:0000256" key="2">
    <source>
        <dbReference type="SAM" id="MobiDB-lite"/>
    </source>
</evidence>
<dbReference type="InterPro" id="IPR003356">
    <property type="entry name" value="DNA_methylase_A-5"/>
</dbReference>
<reference evidence="4 5" key="1">
    <citation type="journal article" date="2010" name="J. Bacteriol.">
        <title>Complete genome sequence of the representative gamma-hexachlorocyclohexane-degrading bacterium Sphingobium japonicum UT26.</title>
        <authorList>
            <person name="Nagata Y."/>
            <person name="Ohtsubo Y."/>
            <person name="Endo R."/>
            <person name="Ichikawa N."/>
            <person name="Ankai A."/>
            <person name="Oguchi A."/>
            <person name="Fukui S."/>
            <person name="Fujita N."/>
            <person name="Tsuda M."/>
        </authorList>
    </citation>
    <scope>NUCLEOTIDE SEQUENCE [LARGE SCALE GENOMIC DNA]</scope>
    <source>
        <strain evidence="5">DSM 16413 / CCM 7287 / MTCC 6362 / UT26 / NBRC 101211 / UT26S</strain>
    </source>
</reference>
<dbReference type="InterPro" id="IPR029063">
    <property type="entry name" value="SAM-dependent_MTases_sf"/>
</dbReference>
<dbReference type="AlphaFoldDB" id="D4Z251"/>
<dbReference type="GO" id="GO:0003677">
    <property type="term" value="F:DNA binding"/>
    <property type="evidence" value="ECO:0007669"/>
    <property type="project" value="InterPro"/>
</dbReference>
<dbReference type="EMBL" id="AP010803">
    <property type="protein sequence ID" value="BAI96683.1"/>
    <property type="molecule type" value="Genomic_DNA"/>
</dbReference>
<dbReference type="GO" id="GO:0032259">
    <property type="term" value="P:methylation"/>
    <property type="evidence" value="ECO:0007669"/>
    <property type="project" value="UniProtKB-KW"/>
</dbReference>
<evidence type="ECO:0000313" key="5">
    <source>
        <dbReference type="Proteomes" id="UP000007753"/>
    </source>
</evidence>
<dbReference type="eggNOG" id="COG0286">
    <property type="taxonomic scope" value="Bacteria"/>
</dbReference>
<sequence>MATQSEHIKNALKLFRSTQYRHDLHTLFSDCMEMMATSISNAVDLRSKDAREQRYLEIVGRYDRQVVDTFPRIFAEVTMALESEPGDVLGAIFGELELHNAARGQFFTPYSVCRMMAEATGIDSQEMRDIIACEGFVTAMEPACGAGAMVIALAETMRGADINYQRHLHVTAVDIDRRAVHMCYIQLSLLHVPAVVIVGDSLSLKMQDYWYTPAHILGGWTQKLANRHRRPSDDDASPAIVRPSPHDAGPRIVIGPPGRRGEQLTLF</sequence>
<dbReference type="Proteomes" id="UP000007753">
    <property type="component" value="Chromosome 1"/>
</dbReference>
<accession>D4Z251</accession>
<dbReference type="SUPFAM" id="SSF53335">
    <property type="entry name" value="S-adenosyl-L-methionine-dependent methyltransferases"/>
    <property type="match status" value="1"/>
</dbReference>
<dbReference type="Pfam" id="PF02384">
    <property type="entry name" value="N6_Mtase"/>
    <property type="match status" value="1"/>
</dbReference>
<dbReference type="STRING" id="452662.SJA_C1-18490"/>
<name>D4Z251_SPHIU</name>
<keyword evidence="5" id="KW-1185">Reference proteome</keyword>
<evidence type="ECO:0000313" key="4">
    <source>
        <dbReference type="EMBL" id="BAI96683.1"/>
    </source>
</evidence>
<feature type="region of interest" description="Disordered" evidence="2">
    <location>
        <begin position="227"/>
        <end position="255"/>
    </location>
</feature>
<dbReference type="KEGG" id="sjp:SJA_C1-18490"/>
<evidence type="ECO:0000256" key="1">
    <source>
        <dbReference type="ARBA" id="ARBA00006594"/>
    </source>
</evidence>
<evidence type="ECO:0000259" key="3">
    <source>
        <dbReference type="Pfam" id="PF02384"/>
    </source>
</evidence>
<gene>
    <name evidence="4" type="ordered locus">SJA_C1-18490</name>
</gene>
<protein>
    <submittedName>
        <fullName evidence="4">Putative type I restriction-modification system methyltransferase subunit</fullName>
    </submittedName>
</protein>
<keyword evidence="4" id="KW-0808">Transferase</keyword>
<proteinExistence type="inferred from homology"/>
<feature type="domain" description="DNA methylase adenine-specific" evidence="3">
    <location>
        <begin position="101"/>
        <end position="192"/>
    </location>
</feature>
<dbReference type="RefSeq" id="WP_013040166.1">
    <property type="nucleotide sequence ID" value="NC_014006.1"/>
</dbReference>
<dbReference type="HOGENOM" id="CLU_072010_2_0_5"/>
<keyword evidence="4" id="KW-0489">Methyltransferase</keyword>
<comment type="similarity">
    <text evidence="1">Belongs to the N(4)/N(6)-methyltransferase family.</text>
</comment>
<dbReference type="GeneID" id="29273450"/>
<dbReference type="GO" id="GO:0008170">
    <property type="term" value="F:N-methyltransferase activity"/>
    <property type="evidence" value="ECO:0007669"/>
    <property type="project" value="InterPro"/>
</dbReference>
<organism evidence="4 5">
    <name type="scientific">Sphingobium indicum (strain DSM 16413 / CCM 7287 / MTCC 6362 / UT26 / NBRC 101211 / UT26S)</name>
    <name type="common">Sphingobium japonicum</name>
    <dbReference type="NCBI Taxonomy" id="452662"/>
    <lineage>
        <taxon>Bacteria</taxon>
        <taxon>Pseudomonadati</taxon>
        <taxon>Pseudomonadota</taxon>
        <taxon>Alphaproteobacteria</taxon>
        <taxon>Sphingomonadales</taxon>
        <taxon>Sphingomonadaceae</taxon>
        <taxon>Sphingobium</taxon>
    </lineage>
</organism>